<dbReference type="Proteomes" id="UP001597023">
    <property type="component" value="Unassembled WGS sequence"/>
</dbReference>
<evidence type="ECO:0000256" key="7">
    <source>
        <dbReference type="SAM" id="MobiDB-lite"/>
    </source>
</evidence>
<dbReference type="InterPro" id="IPR002758">
    <property type="entry name" value="Cation_antiport_E"/>
</dbReference>
<keyword evidence="6 8" id="KW-0472">Membrane</keyword>
<gene>
    <name evidence="9" type="ORF">ACFQZ6_04265</name>
</gene>
<dbReference type="EMBL" id="JBHTEB010000001">
    <property type="protein sequence ID" value="MFD0313460.1"/>
    <property type="molecule type" value="Genomic_DNA"/>
</dbReference>
<evidence type="ECO:0000256" key="4">
    <source>
        <dbReference type="ARBA" id="ARBA00022692"/>
    </source>
</evidence>
<feature type="compositionally biased region" description="Acidic residues" evidence="7">
    <location>
        <begin position="170"/>
        <end position="179"/>
    </location>
</feature>
<reference evidence="10" key="1">
    <citation type="journal article" date="2019" name="Int. J. Syst. Evol. Microbiol.">
        <title>The Global Catalogue of Microorganisms (GCM) 10K type strain sequencing project: providing services to taxonomists for standard genome sequencing and annotation.</title>
        <authorList>
            <consortium name="The Broad Institute Genomics Platform"/>
            <consortium name="The Broad Institute Genome Sequencing Center for Infectious Disease"/>
            <person name="Wu L."/>
            <person name="Ma J."/>
        </authorList>
    </citation>
    <scope>NUCLEOTIDE SEQUENCE [LARGE SCALE GENOMIC DNA]</scope>
    <source>
        <strain evidence="10">CGMCC 4.7400</strain>
    </source>
</reference>
<organism evidence="9 10">
    <name type="scientific">Streptomyces flavalbus</name>
    <dbReference type="NCBI Taxonomy" id="2665155"/>
    <lineage>
        <taxon>Bacteria</taxon>
        <taxon>Bacillati</taxon>
        <taxon>Actinomycetota</taxon>
        <taxon>Actinomycetes</taxon>
        <taxon>Kitasatosporales</taxon>
        <taxon>Streptomycetaceae</taxon>
        <taxon>Streptomyces</taxon>
    </lineage>
</organism>
<name>A0ABW2W1T8_9ACTN</name>
<dbReference type="PANTHER" id="PTHR34584:SF1">
    <property type="entry name" value="NA(+)_H(+) ANTIPORTER SUBUNIT E1"/>
    <property type="match status" value="1"/>
</dbReference>
<proteinExistence type="inferred from homology"/>
<protein>
    <submittedName>
        <fullName evidence="9">Na+/H+ antiporter subunit E</fullName>
    </submittedName>
</protein>
<keyword evidence="10" id="KW-1185">Reference proteome</keyword>
<evidence type="ECO:0000313" key="10">
    <source>
        <dbReference type="Proteomes" id="UP001597023"/>
    </source>
</evidence>
<comment type="similarity">
    <text evidence="2">Belongs to the CPA3 antiporters (TC 2.A.63) subunit E family.</text>
</comment>
<dbReference type="Pfam" id="PF01899">
    <property type="entry name" value="MNHE"/>
    <property type="match status" value="1"/>
</dbReference>
<evidence type="ECO:0000313" key="9">
    <source>
        <dbReference type="EMBL" id="MFD0313460.1"/>
    </source>
</evidence>
<evidence type="ECO:0000256" key="6">
    <source>
        <dbReference type="ARBA" id="ARBA00023136"/>
    </source>
</evidence>
<accession>A0ABW2W1T8</accession>
<feature type="transmembrane region" description="Helical" evidence="8">
    <location>
        <begin position="62"/>
        <end position="82"/>
    </location>
</feature>
<keyword evidence="3" id="KW-1003">Cell membrane</keyword>
<comment type="subcellular location">
    <subcellularLocation>
        <location evidence="1">Cell membrane</location>
        <topology evidence="1">Multi-pass membrane protein</topology>
    </subcellularLocation>
</comment>
<comment type="caution">
    <text evidence="9">The sequence shown here is derived from an EMBL/GenBank/DDBJ whole genome shotgun (WGS) entry which is preliminary data.</text>
</comment>
<feature type="region of interest" description="Disordered" evidence="7">
    <location>
        <begin position="143"/>
        <end position="179"/>
    </location>
</feature>
<evidence type="ECO:0000256" key="2">
    <source>
        <dbReference type="ARBA" id="ARBA00006228"/>
    </source>
</evidence>
<evidence type="ECO:0000256" key="8">
    <source>
        <dbReference type="SAM" id="Phobius"/>
    </source>
</evidence>
<dbReference type="PANTHER" id="PTHR34584">
    <property type="entry name" value="NA(+)/H(+) ANTIPORTER SUBUNIT E1"/>
    <property type="match status" value="1"/>
</dbReference>
<evidence type="ECO:0000256" key="1">
    <source>
        <dbReference type="ARBA" id="ARBA00004651"/>
    </source>
</evidence>
<feature type="transmembrane region" description="Helical" evidence="8">
    <location>
        <begin position="12"/>
        <end position="42"/>
    </location>
</feature>
<feature type="compositionally biased region" description="Basic and acidic residues" evidence="7">
    <location>
        <begin position="143"/>
        <end position="157"/>
    </location>
</feature>
<sequence length="179" mass="19249">MSRVVRHLPMVGWLWLLWVLLWGSVGPVVLVGGLVVAVGVVVAFPLPPVPGWAPRPLAVVRLLARLFADLVGSGAVVAWQAVRYGPRTTAAIVEVPLRADSDLLITAVAEVTTMAPGALVMEIDRGRRRLYVHALPVRDAHDVEDRRRQARSVEDAVARAMGQPLPDRAPDDDAGGNPS</sequence>
<keyword evidence="5 8" id="KW-1133">Transmembrane helix</keyword>
<keyword evidence="4 8" id="KW-0812">Transmembrane</keyword>
<dbReference type="RefSeq" id="WP_381605003.1">
    <property type="nucleotide sequence ID" value="NZ_JBHTEB010000001.1"/>
</dbReference>
<evidence type="ECO:0000256" key="3">
    <source>
        <dbReference type="ARBA" id="ARBA00022475"/>
    </source>
</evidence>
<evidence type="ECO:0000256" key="5">
    <source>
        <dbReference type="ARBA" id="ARBA00022989"/>
    </source>
</evidence>
<dbReference type="NCBIfam" id="NF006521">
    <property type="entry name" value="PRK08965.1-5"/>
    <property type="match status" value="1"/>
</dbReference>